<evidence type="ECO:0000259" key="7">
    <source>
        <dbReference type="PROSITE" id="PS50922"/>
    </source>
</evidence>
<keyword evidence="9" id="KW-1185">Reference proteome</keyword>
<feature type="transmembrane region" description="Helical" evidence="6">
    <location>
        <begin position="281"/>
        <end position="298"/>
    </location>
</feature>
<dbReference type="GO" id="GO:0016020">
    <property type="term" value="C:membrane"/>
    <property type="evidence" value="ECO:0007669"/>
    <property type="project" value="UniProtKB-SubCell"/>
</dbReference>
<evidence type="ECO:0000256" key="4">
    <source>
        <dbReference type="ARBA" id="ARBA00023136"/>
    </source>
</evidence>
<evidence type="ECO:0000256" key="3">
    <source>
        <dbReference type="ARBA" id="ARBA00022989"/>
    </source>
</evidence>
<dbReference type="EMBL" id="FN649737">
    <property type="protein sequence ID" value="CBJ29483.1"/>
    <property type="molecule type" value="Genomic_DNA"/>
</dbReference>
<feature type="transmembrane region" description="Helical" evidence="6">
    <location>
        <begin position="169"/>
        <end position="190"/>
    </location>
</feature>
<feature type="transmembrane region" description="Helical" evidence="6">
    <location>
        <begin position="138"/>
        <end position="157"/>
    </location>
</feature>
<feature type="transmembrane region" description="Helical" evidence="6">
    <location>
        <begin position="381"/>
        <end position="405"/>
    </location>
</feature>
<reference evidence="8 9" key="1">
    <citation type="journal article" date="2010" name="Nature">
        <title>The Ectocarpus genome and the independent evolution of multicellularity in brown algae.</title>
        <authorList>
            <person name="Cock J.M."/>
            <person name="Sterck L."/>
            <person name="Rouze P."/>
            <person name="Scornet D."/>
            <person name="Allen A.E."/>
            <person name="Amoutzias G."/>
            <person name="Anthouard V."/>
            <person name="Artiguenave F."/>
            <person name="Aury J.M."/>
            <person name="Badger J.H."/>
            <person name="Beszteri B."/>
            <person name="Billiau K."/>
            <person name="Bonnet E."/>
            <person name="Bothwell J.H."/>
            <person name="Bowler C."/>
            <person name="Boyen C."/>
            <person name="Brownlee C."/>
            <person name="Carrano C.J."/>
            <person name="Charrier B."/>
            <person name="Cho G.Y."/>
            <person name="Coelho S.M."/>
            <person name="Collen J."/>
            <person name="Corre E."/>
            <person name="Da Silva C."/>
            <person name="Delage L."/>
            <person name="Delaroque N."/>
            <person name="Dittami S.M."/>
            <person name="Doulbeau S."/>
            <person name="Elias M."/>
            <person name="Farnham G."/>
            <person name="Gachon C.M."/>
            <person name="Gschloessl B."/>
            <person name="Heesch S."/>
            <person name="Jabbari K."/>
            <person name="Jubin C."/>
            <person name="Kawai H."/>
            <person name="Kimura K."/>
            <person name="Kloareg B."/>
            <person name="Kupper F.C."/>
            <person name="Lang D."/>
            <person name="Le Bail A."/>
            <person name="Leblanc C."/>
            <person name="Lerouge P."/>
            <person name="Lohr M."/>
            <person name="Lopez P.J."/>
            <person name="Martens C."/>
            <person name="Maumus F."/>
            <person name="Michel G."/>
            <person name="Miranda-Saavedra D."/>
            <person name="Morales J."/>
            <person name="Moreau H."/>
            <person name="Motomura T."/>
            <person name="Nagasato C."/>
            <person name="Napoli C.A."/>
            <person name="Nelson D.R."/>
            <person name="Nyvall-Collen P."/>
            <person name="Peters A.F."/>
            <person name="Pommier C."/>
            <person name="Potin P."/>
            <person name="Poulain J."/>
            <person name="Quesneville H."/>
            <person name="Read B."/>
            <person name="Rensing S.A."/>
            <person name="Ritter A."/>
            <person name="Rousvoal S."/>
            <person name="Samanta M."/>
            <person name="Samson G."/>
            <person name="Schroeder D.C."/>
            <person name="Segurens B."/>
            <person name="Strittmatter M."/>
            <person name="Tonon T."/>
            <person name="Tregear J.W."/>
            <person name="Valentin K."/>
            <person name="von Dassow P."/>
            <person name="Yamagishi T."/>
            <person name="Van de Peer Y."/>
            <person name="Wincker P."/>
        </authorList>
    </citation>
    <scope>NUCLEOTIDE SEQUENCE [LARGE SCALE GENOMIC DNA]</scope>
    <source>
        <strain evidence="9">Ec32 / CCAP1310/4</strain>
    </source>
</reference>
<dbReference type="GO" id="GO:0005783">
    <property type="term" value="C:endoplasmic reticulum"/>
    <property type="evidence" value="ECO:0007669"/>
    <property type="project" value="TreeGrafter"/>
</dbReference>
<evidence type="ECO:0000313" key="8">
    <source>
        <dbReference type="EMBL" id="CBJ29483.1"/>
    </source>
</evidence>
<evidence type="ECO:0000313" key="9">
    <source>
        <dbReference type="Proteomes" id="UP000002630"/>
    </source>
</evidence>
<dbReference type="InParanoid" id="D7FKT8"/>
<keyword evidence="2 5" id="KW-0812">Transmembrane</keyword>
<keyword evidence="4 5" id="KW-0472">Membrane</keyword>
<keyword evidence="3 6" id="KW-1133">Transmembrane helix</keyword>
<accession>D7FKT8</accession>
<evidence type="ECO:0000256" key="2">
    <source>
        <dbReference type="ARBA" id="ARBA00022692"/>
    </source>
</evidence>
<dbReference type="InterPro" id="IPR006634">
    <property type="entry name" value="TLC-dom"/>
</dbReference>
<feature type="transmembrane region" description="Helical" evidence="6">
    <location>
        <begin position="248"/>
        <end position="269"/>
    </location>
</feature>
<proteinExistence type="predicted"/>
<gene>
    <name evidence="8" type="ORF">Esi_0149_0011</name>
</gene>
<dbReference type="PANTHER" id="PTHR13439">
    <property type="entry name" value="CT120 PROTEIN"/>
    <property type="match status" value="1"/>
</dbReference>
<sequence>MIQIGAVECRLSRNDCRIFVDRDLRNLRLDPTHFFVDRLLCLNLRLVALWNRSSGVLFHPLPPLLHANAALQESQITITRSLRDWSQPQQRELLLLVSLKQRLPVGVRGNRRGLAELGVAAAETAAMSNNDVLSWKRGWIPSAIAVSLLFLPLESVGLEAFEPGWERGIAAFVALEVVRVGAVGLLPYWWREIARRTGPLTDRSREQFGGQLTSLLVSSYLTWSIIRWDWQLTNKLPFIQTVGEDHTGVVFSLMAIMLSYIVHDTWHLVRSWRVNRNRVMLIHHFVFAVISIMGMRFRQLPIHMRIHFIMFSAEMSTPLLNGRWLMRHIGLVHKSHVIMIATSFSFLVLFLVTRIMLYLFMILDIIQLYAELIMPMPLRSVFLGAVVVSYVVNLYWAWLIIGALFGNEGKRRGGPTLTVNHPDTQKKSKDA</sequence>
<dbReference type="OrthoDB" id="506011at2759"/>
<evidence type="ECO:0000256" key="6">
    <source>
        <dbReference type="SAM" id="Phobius"/>
    </source>
</evidence>
<dbReference type="PROSITE" id="PS50922">
    <property type="entry name" value="TLC"/>
    <property type="match status" value="1"/>
</dbReference>
<dbReference type="GO" id="GO:0055088">
    <property type="term" value="P:lipid homeostasis"/>
    <property type="evidence" value="ECO:0007669"/>
    <property type="project" value="TreeGrafter"/>
</dbReference>
<organism evidence="8 9">
    <name type="scientific">Ectocarpus siliculosus</name>
    <name type="common">Brown alga</name>
    <name type="synonym">Conferva siliculosa</name>
    <dbReference type="NCBI Taxonomy" id="2880"/>
    <lineage>
        <taxon>Eukaryota</taxon>
        <taxon>Sar</taxon>
        <taxon>Stramenopiles</taxon>
        <taxon>Ochrophyta</taxon>
        <taxon>PX clade</taxon>
        <taxon>Phaeophyceae</taxon>
        <taxon>Ectocarpales</taxon>
        <taxon>Ectocarpaceae</taxon>
        <taxon>Ectocarpus</taxon>
    </lineage>
</organism>
<dbReference type="AlphaFoldDB" id="D7FKT8"/>
<feature type="domain" description="TLC" evidence="7">
    <location>
        <begin position="203"/>
        <end position="409"/>
    </location>
</feature>
<evidence type="ECO:0000256" key="5">
    <source>
        <dbReference type="PROSITE-ProRule" id="PRU00205"/>
    </source>
</evidence>
<dbReference type="Pfam" id="PF03798">
    <property type="entry name" value="TRAM_LAG1_CLN8"/>
    <property type="match status" value="1"/>
</dbReference>
<dbReference type="Proteomes" id="UP000002630">
    <property type="component" value="Linkage Group LG12"/>
</dbReference>
<dbReference type="InterPro" id="IPR050846">
    <property type="entry name" value="TLCD"/>
</dbReference>
<feature type="transmembrane region" description="Helical" evidence="6">
    <location>
        <begin position="337"/>
        <end position="361"/>
    </location>
</feature>
<dbReference type="EMBL" id="FN648060">
    <property type="protein sequence ID" value="CBJ29483.1"/>
    <property type="molecule type" value="Genomic_DNA"/>
</dbReference>
<protein>
    <recommendedName>
        <fullName evidence="7">TLC domain-containing protein</fullName>
    </recommendedName>
</protein>
<dbReference type="SMART" id="SM00724">
    <property type="entry name" value="TLC"/>
    <property type="match status" value="1"/>
</dbReference>
<comment type="subcellular location">
    <subcellularLocation>
        <location evidence="1">Membrane</location>
        <topology evidence="1">Multi-pass membrane protein</topology>
    </subcellularLocation>
</comment>
<name>D7FKT8_ECTSI</name>
<dbReference type="PANTHER" id="PTHR13439:SF0">
    <property type="entry name" value="TOPOISOMERASE I DAMAGE AFFECTED PROTEIN 4"/>
    <property type="match status" value="1"/>
</dbReference>
<evidence type="ECO:0000256" key="1">
    <source>
        <dbReference type="ARBA" id="ARBA00004141"/>
    </source>
</evidence>